<dbReference type="InterPro" id="IPR016181">
    <property type="entry name" value="Acyl_CoA_acyltransferase"/>
</dbReference>
<proteinExistence type="predicted"/>
<dbReference type="CDD" id="cd04301">
    <property type="entry name" value="NAT_SF"/>
    <property type="match status" value="1"/>
</dbReference>
<dbReference type="Gene3D" id="3.40.630.30">
    <property type="match status" value="1"/>
</dbReference>
<dbReference type="InterPro" id="IPR000182">
    <property type="entry name" value="GNAT_dom"/>
</dbReference>
<dbReference type="PROSITE" id="PS51186">
    <property type="entry name" value="GNAT"/>
    <property type="match status" value="1"/>
</dbReference>
<name>A0ABV8URV5_9PROT</name>
<evidence type="ECO:0000259" key="3">
    <source>
        <dbReference type="PROSITE" id="PS51186"/>
    </source>
</evidence>
<dbReference type="EMBL" id="JBHSCW010000011">
    <property type="protein sequence ID" value="MFC4353203.1"/>
    <property type="molecule type" value="Genomic_DNA"/>
</dbReference>
<feature type="domain" description="N-acetyltransferase" evidence="3">
    <location>
        <begin position="26"/>
        <end position="183"/>
    </location>
</feature>
<reference evidence="5" key="1">
    <citation type="journal article" date="2019" name="Int. J. Syst. Evol. Microbiol.">
        <title>The Global Catalogue of Microorganisms (GCM) 10K type strain sequencing project: providing services to taxonomists for standard genome sequencing and annotation.</title>
        <authorList>
            <consortium name="The Broad Institute Genomics Platform"/>
            <consortium name="The Broad Institute Genome Sequencing Center for Infectious Disease"/>
            <person name="Wu L."/>
            <person name="Ma J."/>
        </authorList>
    </citation>
    <scope>NUCLEOTIDE SEQUENCE [LARGE SCALE GENOMIC DNA]</scope>
    <source>
        <strain evidence="5">CECT 8472</strain>
    </source>
</reference>
<accession>A0ABV8URV5</accession>
<gene>
    <name evidence="4" type="ORF">ACFOW6_16770</name>
</gene>
<evidence type="ECO:0000256" key="2">
    <source>
        <dbReference type="ARBA" id="ARBA00023315"/>
    </source>
</evidence>
<organism evidence="4 5">
    <name type="scientific">Fodinicurvata halophila</name>
    <dbReference type="NCBI Taxonomy" id="1419723"/>
    <lineage>
        <taxon>Bacteria</taxon>
        <taxon>Pseudomonadati</taxon>
        <taxon>Pseudomonadota</taxon>
        <taxon>Alphaproteobacteria</taxon>
        <taxon>Rhodospirillales</taxon>
        <taxon>Rhodovibrionaceae</taxon>
        <taxon>Fodinicurvata</taxon>
    </lineage>
</organism>
<dbReference type="PANTHER" id="PTHR43877">
    <property type="entry name" value="AMINOALKYLPHOSPHONATE N-ACETYLTRANSFERASE-RELATED-RELATED"/>
    <property type="match status" value="1"/>
</dbReference>
<dbReference type="Proteomes" id="UP001595799">
    <property type="component" value="Unassembled WGS sequence"/>
</dbReference>
<sequence length="183" mass="20195">MQETSPLTLAHLTGEEFAANLQELGALLHACVHDGANINFILPFSQDDAVAFWREKVLGPLRDEDRVLLIARTLQGAGQPGIVGTVQLNCDMPPNQAHRAEITKLLVHPAHRRRGLARKLMLEMEAHARKLGRHLITLDTTTGSAAESLYLSLGYVRLGAIPGYARDPHEDRLDPATILYKQL</sequence>
<keyword evidence="2 4" id="KW-0012">Acyltransferase</keyword>
<evidence type="ECO:0000256" key="1">
    <source>
        <dbReference type="ARBA" id="ARBA00022679"/>
    </source>
</evidence>
<dbReference type="EC" id="2.3.1.-" evidence="4"/>
<evidence type="ECO:0000313" key="4">
    <source>
        <dbReference type="EMBL" id="MFC4353203.1"/>
    </source>
</evidence>
<dbReference type="SUPFAM" id="SSF55729">
    <property type="entry name" value="Acyl-CoA N-acyltransferases (Nat)"/>
    <property type="match status" value="1"/>
</dbReference>
<keyword evidence="1 4" id="KW-0808">Transferase</keyword>
<keyword evidence="5" id="KW-1185">Reference proteome</keyword>
<dbReference type="RefSeq" id="WP_382423578.1">
    <property type="nucleotide sequence ID" value="NZ_JBHSCW010000011.1"/>
</dbReference>
<dbReference type="GO" id="GO:0016746">
    <property type="term" value="F:acyltransferase activity"/>
    <property type="evidence" value="ECO:0007669"/>
    <property type="project" value="UniProtKB-KW"/>
</dbReference>
<protein>
    <submittedName>
        <fullName evidence="4">GNAT family N-acetyltransferase</fullName>
        <ecNumber evidence="4">2.3.1.-</ecNumber>
    </submittedName>
</protein>
<dbReference type="Pfam" id="PF00583">
    <property type="entry name" value="Acetyltransf_1"/>
    <property type="match status" value="1"/>
</dbReference>
<dbReference type="InterPro" id="IPR050832">
    <property type="entry name" value="Bact_Acetyltransf"/>
</dbReference>
<evidence type="ECO:0000313" key="5">
    <source>
        <dbReference type="Proteomes" id="UP001595799"/>
    </source>
</evidence>
<comment type="caution">
    <text evidence="4">The sequence shown here is derived from an EMBL/GenBank/DDBJ whole genome shotgun (WGS) entry which is preliminary data.</text>
</comment>